<organism evidence="3 4">
    <name type="scientific">Kordia algicida OT-1</name>
    <dbReference type="NCBI Taxonomy" id="391587"/>
    <lineage>
        <taxon>Bacteria</taxon>
        <taxon>Pseudomonadati</taxon>
        <taxon>Bacteroidota</taxon>
        <taxon>Flavobacteriia</taxon>
        <taxon>Flavobacteriales</taxon>
        <taxon>Flavobacteriaceae</taxon>
        <taxon>Kordia</taxon>
    </lineage>
</organism>
<dbReference type="EMBL" id="ABIB01000016">
    <property type="protein sequence ID" value="EDP94579.1"/>
    <property type="molecule type" value="Genomic_DNA"/>
</dbReference>
<reference evidence="3 4" key="1">
    <citation type="journal article" date="2011" name="J. Bacteriol.">
        <title>Genome sequence of the algicidal bacterium Kordia algicida OT-1.</title>
        <authorList>
            <person name="Lee H.S."/>
            <person name="Kang S.G."/>
            <person name="Kwon K.K."/>
            <person name="Lee J.H."/>
            <person name="Kim S.J."/>
        </authorList>
    </citation>
    <scope>NUCLEOTIDE SEQUENCE [LARGE SCALE GENOMIC DNA]</scope>
    <source>
        <strain evidence="3 4">OT-1</strain>
    </source>
</reference>
<dbReference type="PANTHER" id="PTHR28139:SF1">
    <property type="entry name" value="UPF0768 PROTEIN YBL029C-A"/>
    <property type="match status" value="1"/>
</dbReference>
<evidence type="ECO:0000259" key="1">
    <source>
        <dbReference type="Pfam" id="PF05099"/>
    </source>
</evidence>
<dbReference type="eggNOG" id="COG3793">
    <property type="taxonomic scope" value="Bacteria"/>
</dbReference>
<comment type="caution">
    <text evidence="3">The sequence shown here is derived from an EMBL/GenBank/DDBJ whole genome shotgun (WGS) entry which is preliminary data.</text>
</comment>
<dbReference type="PANTHER" id="PTHR28139">
    <property type="entry name" value="UPF0768 PROTEIN YBL029C-A"/>
    <property type="match status" value="1"/>
</dbReference>
<dbReference type="Proteomes" id="UP000002945">
    <property type="component" value="Unassembled WGS sequence"/>
</dbReference>
<dbReference type="Gene3D" id="1.10.3680.10">
    <property type="entry name" value="TerB-like"/>
    <property type="match status" value="1"/>
</dbReference>
<protein>
    <recommendedName>
        <fullName evidence="5">Zinc-ribbon 15 domain-containing protein</fullName>
    </recommendedName>
</protein>
<dbReference type="RefSeq" id="WP_007094650.1">
    <property type="nucleotide sequence ID" value="NZ_CP142125.1"/>
</dbReference>
<keyword evidence="4" id="KW-1185">Reference proteome</keyword>
<dbReference type="AlphaFoldDB" id="A9EB44"/>
<dbReference type="OrthoDB" id="766141at2"/>
<dbReference type="Pfam" id="PF17032">
    <property type="entry name" value="Zn_ribbon_15"/>
    <property type="match status" value="1"/>
</dbReference>
<proteinExistence type="predicted"/>
<evidence type="ECO:0000259" key="2">
    <source>
        <dbReference type="Pfam" id="PF17032"/>
    </source>
</evidence>
<dbReference type="HOGENOM" id="CLU_1297920_0_0_10"/>
<dbReference type="Pfam" id="PF05099">
    <property type="entry name" value="TerB"/>
    <property type="match status" value="1"/>
</dbReference>
<accession>A9EB44</accession>
<evidence type="ECO:0000313" key="3">
    <source>
        <dbReference type="EMBL" id="EDP94579.1"/>
    </source>
</evidence>
<feature type="domain" description="Co-chaperone DjlA N-terminal" evidence="1">
    <location>
        <begin position="95"/>
        <end position="201"/>
    </location>
</feature>
<evidence type="ECO:0000313" key="4">
    <source>
        <dbReference type="Proteomes" id="UP000002945"/>
    </source>
</evidence>
<feature type="domain" description="Zinc-ribbon 15" evidence="2">
    <location>
        <begin position="24"/>
        <end position="71"/>
    </location>
</feature>
<evidence type="ECO:0008006" key="5">
    <source>
        <dbReference type="Google" id="ProtNLM"/>
    </source>
</evidence>
<dbReference type="InterPro" id="IPR007791">
    <property type="entry name" value="DjlA_N"/>
</dbReference>
<dbReference type="InterPro" id="IPR031493">
    <property type="entry name" value="Zinc_ribbon_15"/>
</dbReference>
<dbReference type="InterPro" id="IPR029024">
    <property type="entry name" value="TerB-like"/>
</dbReference>
<name>A9EB44_9FLAO</name>
<dbReference type="SUPFAM" id="SSF158682">
    <property type="entry name" value="TerB-like"/>
    <property type="match status" value="1"/>
</dbReference>
<dbReference type="CDD" id="cd07177">
    <property type="entry name" value="terB_like"/>
    <property type="match status" value="1"/>
</dbReference>
<gene>
    <name evidence="3" type="ORF">KAOT1_10466</name>
</gene>
<sequence length="228" mass="26079">MFIIFGTRGIKHTISESPVLMNSCPNCSNGSLVNKLYRRWFTLFFIPVIPLDVVDRFYECNNCKSAYNEKIKDILNQSQAVQENVQHQARYTYARALVAAMTHMSVIDGDFAAEEEREIMDAIEQFGDVKPELMQVMEQVKRDQNKDNFVFNLLNEARNELSAEAIMNILAQAGVVLLADGIIDKSEENLMKEYLIACGLPKDMYRTIIDKLQTKNIAEDEIEEVKPL</sequence>